<sequence length="321" mass="34475">MSMTDKATVAILRPFQLFWVTFLSAAGITFFILATAIFIFVQPRSLVRSAIEVGTVAVNGREEPLESPELLAKRIPAVYVPAAITALAKGGAPASTLGGLQTSSGESIGQTVSILSIVNSAMVTEAKKLQQNILDQIVDEESKRSDFLREAAALRTAMLKQTSDGLEEQIANYGKILDHLSGLVPEAESLLHARQLERGAALQKRAAAQVEDSNKAADIEGLRKEIASQLELLAVLSEDRTQSMRDVTRLRARRDVIAGNLVEAQIAARAFKVTRVTLVPEVMPEPVGTKRSSLLIIAAVASILLAFGAIAFLHNLVITKA</sequence>
<proteinExistence type="predicted"/>
<keyword evidence="1" id="KW-0812">Transmembrane</keyword>
<protein>
    <recommendedName>
        <fullName evidence="4">Polysaccharide chain length determinant N-terminal domain-containing protein</fullName>
    </recommendedName>
</protein>
<dbReference type="RefSeq" id="WP_128950721.1">
    <property type="nucleotide sequence ID" value="NZ_CP030053.1"/>
</dbReference>
<feature type="transmembrane region" description="Helical" evidence="1">
    <location>
        <begin position="294"/>
        <end position="318"/>
    </location>
</feature>
<evidence type="ECO:0000313" key="2">
    <source>
        <dbReference type="EMBL" id="QAU45939.1"/>
    </source>
</evidence>
<name>A0AAE6C7Q0_9BRAD</name>
<dbReference type="EMBL" id="CP030053">
    <property type="protein sequence ID" value="QAU45939.1"/>
    <property type="molecule type" value="Genomic_DNA"/>
</dbReference>
<evidence type="ECO:0008006" key="4">
    <source>
        <dbReference type="Google" id="ProtNLM"/>
    </source>
</evidence>
<evidence type="ECO:0000256" key="1">
    <source>
        <dbReference type="SAM" id="Phobius"/>
    </source>
</evidence>
<dbReference type="Proteomes" id="UP000288972">
    <property type="component" value="Chromosome"/>
</dbReference>
<accession>A0AAE6C7Q0</accession>
<keyword evidence="1" id="KW-0472">Membrane</keyword>
<reference evidence="2 3" key="1">
    <citation type="submission" date="2018-06" db="EMBL/GenBank/DDBJ databases">
        <title>Comparative genomics of rhizobia nodulating Arachis hypogaea in China.</title>
        <authorList>
            <person name="Li Y."/>
        </authorList>
    </citation>
    <scope>NUCLEOTIDE SEQUENCE [LARGE SCALE GENOMIC DNA]</scope>
    <source>
        <strain evidence="2 3">CCBAU 51670</strain>
    </source>
</reference>
<keyword evidence="1" id="KW-1133">Transmembrane helix</keyword>
<organism evidence="2 3">
    <name type="scientific">Bradyrhizobium guangzhouense</name>
    <dbReference type="NCBI Taxonomy" id="1325095"/>
    <lineage>
        <taxon>Bacteria</taxon>
        <taxon>Pseudomonadati</taxon>
        <taxon>Pseudomonadota</taxon>
        <taxon>Alphaproteobacteria</taxon>
        <taxon>Hyphomicrobiales</taxon>
        <taxon>Nitrobacteraceae</taxon>
        <taxon>Bradyrhizobium</taxon>
    </lineage>
</organism>
<gene>
    <name evidence="2" type="ORF">XH91_11625</name>
</gene>
<dbReference type="KEGG" id="bgz:XH91_11625"/>
<feature type="transmembrane region" description="Helical" evidence="1">
    <location>
        <begin position="17"/>
        <end position="41"/>
    </location>
</feature>
<evidence type="ECO:0000313" key="3">
    <source>
        <dbReference type="Proteomes" id="UP000288972"/>
    </source>
</evidence>
<dbReference type="AlphaFoldDB" id="A0AAE6C7Q0"/>